<dbReference type="AlphaFoldDB" id="A0A239JYL1"/>
<gene>
    <name evidence="1" type="ORF">SAMN04488078_105812</name>
</gene>
<dbReference type="Proteomes" id="UP000198440">
    <property type="component" value="Unassembled WGS sequence"/>
</dbReference>
<reference evidence="1 2" key="1">
    <citation type="submission" date="2017-06" db="EMBL/GenBank/DDBJ databases">
        <authorList>
            <person name="Kim H.J."/>
            <person name="Triplett B.A."/>
        </authorList>
    </citation>
    <scope>NUCLEOTIDE SEQUENCE [LARGE SCALE GENOMIC DNA]</scope>
    <source>
        <strain evidence="1 2">DSM 11445</strain>
    </source>
</reference>
<name>A0A239JYL1_9RHOB</name>
<dbReference type="RefSeq" id="WP_170941141.1">
    <property type="nucleotide sequence ID" value="NZ_FZON01000058.1"/>
</dbReference>
<organism evidence="1 2">
    <name type="scientific">Antarctobacter heliothermus</name>
    <dbReference type="NCBI Taxonomy" id="74033"/>
    <lineage>
        <taxon>Bacteria</taxon>
        <taxon>Pseudomonadati</taxon>
        <taxon>Pseudomonadota</taxon>
        <taxon>Alphaproteobacteria</taxon>
        <taxon>Rhodobacterales</taxon>
        <taxon>Roseobacteraceae</taxon>
        <taxon>Antarctobacter</taxon>
    </lineage>
</organism>
<proteinExistence type="predicted"/>
<dbReference type="EMBL" id="FZON01000058">
    <property type="protein sequence ID" value="SNT10719.1"/>
    <property type="molecule type" value="Genomic_DNA"/>
</dbReference>
<evidence type="ECO:0000313" key="2">
    <source>
        <dbReference type="Proteomes" id="UP000198440"/>
    </source>
</evidence>
<evidence type="ECO:0000313" key="1">
    <source>
        <dbReference type="EMBL" id="SNT10719.1"/>
    </source>
</evidence>
<protein>
    <submittedName>
        <fullName evidence="1">Uncharacterized protein</fullName>
    </submittedName>
</protein>
<accession>A0A239JYL1</accession>
<sequence>MNNGLDLHKEKASLKRLGFSGETGGAHASRTIMVDELSRLFDAVQDPLAERDKYRLAIIEENTLGKRSAKTRTLTFRHLADLYGLDPDLLVFRGLRFFWDRDPDGQALLALQCAFVRDALLRSSAPFISSKTEGVTASRESLEAHIEALFPNRFSAATLKSTAQNLNSSWTKAGHLSGRSVKIRCKASPTPGNAAYAVFLGYLAGLRGLSLLSSPYAKLLDCSADRSLDLAQQAGQKGWLSINHIGDVFEVSFPNLLPRTDREWLQ</sequence>